<keyword evidence="1" id="KW-1133">Transmembrane helix</keyword>
<dbReference type="GeneID" id="83203548"/>
<dbReference type="RefSeq" id="XP_058329135.1">
    <property type="nucleotide sequence ID" value="XM_058476245.1"/>
</dbReference>
<organism evidence="2 3">
    <name type="scientific">Penicillium chermesinum</name>
    <dbReference type="NCBI Taxonomy" id="63820"/>
    <lineage>
        <taxon>Eukaryota</taxon>
        <taxon>Fungi</taxon>
        <taxon>Dikarya</taxon>
        <taxon>Ascomycota</taxon>
        <taxon>Pezizomycotina</taxon>
        <taxon>Eurotiomycetes</taxon>
        <taxon>Eurotiomycetidae</taxon>
        <taxon>Eurotiales</taxon>
        <taxon>Aspergillaceae</taxon>
        <taxon>Penicillium</taxon>
    </lineage>
</organism>
<feature type="transmembrane region" description="Helical" evidence="1">
    <location>
        <begin position="380"/>
        <end position="405"/>
    </location>
</feature>
<sequence>MVWNAVIFKSDIQRSGMAMAVFENFTQGAAWSIETPDYPRLNHNPNWTAVFDRMANIQQQAEKSELTQLSLEEWYQNYVIGLSMSSVILVVDPADFNPTDATILKDRVHFSSSSSVRAWYNLSYLIEPIHFKCDGQDRCGHTASRWVPMNPVIGDQGNAPVRSCFQEPRLNEYHVKVVPSFLVLVIICNVIKISSYLATLWITQTEPPLCTIGDAIQSFIQEPDMYETSMGLVFWQIMSDHYFGFSILDEYDLVEEPSTLSAIITANLPQFAMSYIYLGLNNAVSSILAMKEWCGYSLGSSKPSKGLRVTKPAPNTAQRSSYFLSVPYKWRLPIMAVMAVAHWLVSEIVTPHQLEFVLQFTPRSSPMNRPLYSYESNIQWFLNMMVYALAADGFLCFMLIGLCFLMKFPGGIPLAGCCSASKAAACRPTGFDGKDAELPPDLAFQELKWGVVPSPSEATSGIGHATFSTEVSPLEAGKRYV</sequence>
<evidence type="ECO:0000313" key="3">
    <source>
        <dbReference type="Proteomes" id="UP001150941"/>
    </source>
</evidence>
<keyword evidence="1" id="KW-0472">Membrane</keyword>
<dbReference type="PANTHER" id="PTHR35395">
    <property type="entry name" value="DUF6536 DOMAIN-CONTAINING PROTEIN"/>
    <property type="match status" value="1"/>
</dbReference>
<proteinExistence type="predicted"/>
<dbReference type="EMBL" id="JAPQKS010000005">
    <property type="protein sequence ID" value="KAJ5225724.1"/>
    <property type="molecule type" value="Genomic_DNA"/>
</dbReference>
<dbReference type="Proteomes" id="UP001150941">
    <property type="component" value="Unassembled WGS sequence"/>
</dbReference>
<evidence type="ECO:0000313" key="2">
    <source>
        <dbReference type="EMBL" id="KAJ5225724.1"/>
    </source>
</evidence>
<dbReference type="PANTHER" id="PTHR35395:SF1">
    <property type="entry name" value="DUF6536 DOMAIN-CONTAINING PROTEIN"/>
    <property type="match status" value="1"/>
</dbReference>
<name>A0A9W9TKA8_9EURO</name>
<dbReference type="AlphaFoldDB" id="A0A9W9TKA8"/>
<reference evidence="2" key="2">
    <citation type="journal article" date="2023" name="IMA Fungus">
        <title>Comparative genomic study of the Penicillium genus elucidates a diverse pangenome and 15 lateral gene transfer events.</title>
        <authorList>
            <person name="Petersen C."/>
            <person name="Sorensen T."/>
            <person name="Nielsen M.R."/>
            <person name="Sondergaard T.E."/>
            <person name="Sorensen J.L."/>
            <person name="Fitzpatrick D.A."/>
            <person name="Frisvad J.C."/>
            <person name="Nielsen K.L."/>
        </authorList>
    </citation>
    <scope>NUCLEOTIDE SEQUENCE</scope>
    <source>
        <strain evidence="2">IBT 19713</strain>
    </source>
</reference>
<protein>
    <submittedName>
        <fullName evidence="2">Uncharacterized protein</fullName>
    </submittedName>
</protein>
<gene>
    <name evidence="2" type="ORF">N7468_006949</name>
</gene>
<accession>A0A9W9TKA8</accession>
<dbReference type="OrthoDB" id="5429634at2759"/>
<comment type="caution">
    <text evidence="2">The sequence shown here is derived from an EMBL/GenBank/DDBJ whole genome shotgun (WGS) entry which is preliminary data.</text>
</comment>
<reference evidence="2" key="1">
    <citation type="submission" date="2022-11" db="EMBL/GenBank/DDBJ databases">
        <authorList>
            <person name="Petersen C."/>
        </authorList>
    </citation>
    <scope>NUCLEOTIDE SEQUENCE</scope>
    <source>
        <strain evidence="2">IBT 19713</strain>
    </source>
</reference>
<evidence type="ECO:0000256" key="1">
    <source>
        <dbReference type="SAM" id="Phobius"/>
    </source>
</evidence>
<keyword evidence="1" id="KW-0812">Transmembrane</keyword>
<keyword evidence="3" id="KW-1185">Reference proteome</keyword>